<protein>
    <submittedName>
        <fullName evidence="2">DUF3149 domain-containing protein</fullName>
    </submittedName>
</protein>
<dbReference type="Pfam" id="PF11346">
    <property type="entry name" value="DUF3149"/>
    <property type="match status" value="1"/>
</dbReference>
<name>A0A1Q2M6L6_9GAMM</name>
<sequence length="51" mass="5616">MDALIDLFTSFSGLLSLGIIGFVCLMGAYFTRMALRKMDQELAQQAEQQAA</sequence>
<keyword evidence="1" id="KW-0472">Membrane</keyword>
<keyword evidence="1" id="KW-0812">Transmembrane</keyword>
<organism evidence="2 3">
    <name type="scientific">Microbulbifer agarilyticus</name>
    <dbReference type="NCBI Taxonomy" id="260552"/>
    <lineage>
        <taxon>Bacteria</taxon>
        <taxon>Pseudomonadati</taxon>
        <taxon>Pseudomonadota</taxon>
        <taxon>Gammaproteobacteria</taxon>
        <taxon>Cellvibrionales</taxon>
        <taxon>Microbulbiferaceae</taxon>
        <taxon>Microbulbifer</taxon>
    </lineage>
</organism>
<feature type="transmembrane region" description="Helical" evidence="1">
    <location>
        <begin position="12"/>
        <end position="30"/>
    </location>
</feature>
<keyword evidence="3" id="KW-1185">Reference proteome</keyword>
<keyword evidence="1" id="KW-1133">Transmembrane helix</keyword>
<evidence type="ECO:0000256" key="1">
    <source>
        <dbReference type="SAM" id="Phobius"/>
    </source>
</evidence>
<dbReference type="KEGG" id="maga:Mag101_12255"/>
<evidence type="ECO:0000313" key="2">
    <source>
        <dbReference type="EMBL" id="AQQ68321.1"/>
    </source>
</evidence>
<reference evidence="2" key="1">
    <citation type="submission" date="2017-02" db="EMBL/GenBank/DDBJ databases">
        <title>Genome of Microbulbifer agarilyticus GP101.</title>
        <authorList>
            <person name="Jung J."/>
            <person name="Bae S.S."/>
            <person name="Baek K."/>
        </authorList>
    </citation>
    <scope>NUCLEOTIDE SEQUENCE [LARGE SCALE GENOMIC DNA]</scope>
    <source>
        <strain evidence="2">GP101</strain>
    </source>
</reference>
<proteinExistence type="predicted"/>
<dbReference type="EMBL" id="CP019650">
    <property type="protein sequence ID" value="AQQ68321.1"/>
    <property type="molecule type" value="Genomic_DNA"/>
</dbReference>
<accession>A0A1Q2M6L6</accession>
<evidence type="ECO:0000313" key="3">
    <source>
        <dbReference type="Proteomes" id="UP000188219"/>
    </source>
</evidence>
<dbReference type="RefSeq" id="WP_077405356.1">
    <property type="nucleotide sequence ID" value="NZ_CP019650.1"/>
</dbReference>
<dbReference type="InterPro" id="IPR021494">
    <property type="entry name" value="DUF3149"/>
</dbReference>
<dbReference type="Proteomes" id="UP000188219">
    <property type="component" value="Chromosome"/>
</dbReference>
<gene>
    <name evidence="2" type="ORF">Mag101_12255</name>
</gene>
<dbReference type="AlphaFoldDB" id="A0A1Q2M6L6"/>